<sequence length="253" mass="27974">MGQGHGQGGRPPALCPGRRRQTYVQKKHLNFRLRFHLDPQHTQHLDAFLFSSIIIFIISATSNQFLYRRCIRDGELSRRSASPSRTSPCLCDLVTKAGRTTAAQRSPWPPMQRLPLLLIIEESKKKNTAAAAEGSPTCDHDHRGIGRPPEEARHHITARHWHCGCNSALPILRDSDGRPARLSVLSATGRIEARFQAIDLLLADEGRRAFLLRMLLESCPFPASPAIGHVLPSARGATCTQYGRATCGAKPLL</sequence>
<accession>A0AA40EK97</accession>
<evidence type="ECO:0000313" key="1">
    <source>
        <dbReference type="EMBL" id="KAK0740795.1"/>
    </source>
</evidence>
<gene>
    <name evidence="1" type="ORF">B0T18DRAFT_216337</name>
</gene>
<organism evidence="1 2">
    <name type="scientific">Schizothecium vesticola</name>
    <dbReference type="NCBI Taxonomy" id="314040"/>
    <lineage>
        <taxon>Eukaryota</taxon>
        <taxon>Fungi</taxon>
        <taxon>Dikarya</taxon>
        <taxon>Ascomycota</taxon>
        <taxon>Pezizomycotina</taxon>
        <taxon>Sordariomycetes</taxon>
        <taxon>Sordariomycetidae</taxon>
        <taxon>Sordariales</taxon>
        <taxon>Schizotheciaceae</taxon>
        <taxon>Schizothecium</taxon>
    </lineage>
</organism>
<comment type="caution">
    <text evidence="1">The sequence shown here is derived from an EMBL/GenBank/DDBJ whole genome shotgun (WGS) entry which is preliminary data.</text>
</comment>
<evidence type="ECO:0000313" key="2">
    <source>
        <dbReference type="Proteomes" id="UP001172155"/>
    </source>
</evidence>
<name>A0AA40EK97_9PEZI</name>
<reference evidence="1" key="1">
    <citation type="submission" date="2023-06" db="EMBL/GenBank/DDBJ databases">
        <title>Genome-scale phylogeny and comparative genomics of the fungal order Sordariales.</title>
        <authorList>
            <consortium name="Lawrence Berkeley National Laboratory"/>
            <person name="Hensen N."/>
            <person name="Bonometti L."/>
            <person name="Westerberg I."/>
            <person name="Brannstrom I.O."/>
            <person name="Guillou S."/>
            <person name="Cros-Aarteil S."/>
            <person name="Calhoun S."/>
            <person name="Haridas S."/>
            <person name="Kuo A."/>
            <person name="Mondo S."/>
            <person name="Pangilinan J."/>
            <person name="Riley R."/>
            <person name="LaButti K."/>
            <person name="Andreopoulos B."/>
            <person name="Lipzen A."/>
            <person name="Chen C."/>
            <person name="Yanf M."/>
            <person name="Daum C."/>
            <person name="Ng V."/>
            <person name="Clum A."/>
            <person name="Steindorff A."/>
            <person name="Ohm R."/>
            <person name="Martin F."/>
            <person name="Silar P."/>
            <person name="Natvig D."/>
            <person name="Lalanne C."/>
            <person name="Gautier V."/>
            <person name="Ament-velasquez S.L."/>
            <person name="Kruys A."/>
            <person name="Hutchinson M.I."/>
            <person name="Powell A.J."/>
            <person name="Barry K."/>
            <person name="Miller A.N."/>
            <person name="Grigoriev I.V."/>
            <person name="Debuchy R."/>
            <person name="Gladieux P."/>
            <person name="Thoren M.H."/>
            <person name="Johannesson H."/>
        </authorList>
    </citation>
    <scope>NUCLEOTIDE SEQUENCE</scope>
    <source>
        <strain evidence="1">SMH3187-1</strain>
    </source>
</reference>
<proteinExistence type="predicted"/>
<keyword evidence="2" id="KW-1185">Reference proteome</keyword>
<dbReference type="Proteomes" id="UP001172155">
    <property type="component" value="Unassembled WGS sequence"/>
</dbReference>
<protein>
    <submittedName>
        <fullName evidence="1">Uncharacterized protein</fullName>
    </submittedName>
</protein>
<dbReference type="EMBL" id="JAUKUD010000006">
    <property type="protein sequence ID" value="KAK0740795.1"/>
    <property type="molecule type" value="Genomic_DNA"/>
</dbReference>
<dbReference type="AlphaFoldDB" id="A0AA40EK97"/>